<dbReference type="InterPro" id="IPR036525">
    <property type="entry name" value="Tubulin/FtsZ_GTPase_sf"/>
</dbReference>
<gene>
    <name evidence="6" type="ORF">BYL167_LOCUS6742</name>
</gene>
<sequence length="114" mass="13161">MHEIITVQVGQAGNCIGERFWKLACEEHGIDSCGSYHGESDLQLERINVYFNEIRNQRYVPRSVFVDLDQMSINKIRNSTYKNLFNPELLINGKMSASNNFAKGFFTEGFYNKI</sequence>
<feature type="domain" description="Tubulin/FtsZ GTPase" evidence="5">
    <location>
        <begin position="3"/>
        <end position="109"/>
    </location>
</feature>
<reference evidence="6" key="1">
    <citation type="submission" date="2021-02" db="EMBL/GenBank/DDBJ databases">
        <authorList>
            <person name="Nowell W R."/>
        </authorList>
    </citation>
    <scope>NUCLEOTIDE SEQUENCE</scope>
</reference>
<evidence type="ECO:0000256" key="1">
    <source>
        <dbReference type="ARBA" id="ARBA00009636"/>
    </source>
</evidence>
<evidence type="ECO:0000259" key="5">
    <source>
        <dbReference type="Pfam" id="PF00091"/>
    </source>
</evidence>
<comment type="caution">
    <text evidence="6">The sequence shown here is derived from an EMBL/GenBank/DDBJ whole genome shotgun (WGS) entry which is preliminary data.</text>
</comment>
<keyword evidence="4" id="KW-0342">GTP-binding</keyword>
<dbReference type="InterPro" id="IPR000217">
    <property type="entry name" value="Tubulin"/>
</dbReference>
<dbReference type="PRINTS" id="PR01161">
    <property type="entry name" value="TUBULIN"/>
</dbReference>
<comment type="similarity">
    <text evidence="1">Belongs to the tubulin family.</text>
</comment>
<keyword evidence="2" id="KW-0493">Microtubule</keyword>
<dbReference type="AlphaFoldDB" id="A0A8S2KSE6"/>
<evidence type="ECO:0000256" key="4">
    <source>
        <dbReference type="ARBA" id="ARBA00023134"/>
    </source>
</evidence>
<dbReference type="InterPro" id="IPR003008">
    <property type="entry name" value="Tubulin_FtsZ_GTPase"/>
</dbReference>
<name>A0A8S2KSE6_9BILA</name>
<dbReference type="SUPFAM" id="SSF52490">
    <property type="entry name" value="Tubulin nucleotide-binding domain-like"/>
    <property type="match status" value="1"/>
</dbReference>
<evidence type="ECO:0000313" key="7">
    <source>
        <dbReference type="Proteomes" id="UP000681967"/>
    </source>
</evidence>
<dbReference type="Proteomes" id="UP000681967">
    <property type="component" value="Unassembled WGS sequence"/>
</dbReference>
<evidence type="ECO:0000256" key="3">
    <source>
        <dbReference type="ARBA" id="ARBA00022741"/>
    </source>
</evidence>
<keyword evidence="3" id="KW-0547">Nucleotide-binding</keyword>
<dbReference type="PANTHER" id="PTHR36527:SF6">
    <property type="entry name" value="TUBULIN_FTSZ GTPASE DOMAIN-CONTAINING PROTEIN"/>
    <property type="match status" value="1"/>
</dbReference>
<dbReference type="Pfam" id="PF00091">
    <property type="entry name" value="Tubulin"/>
    <property type="match status" value="1"/>
</dbReference>
<proteinExistence type="inferred from homology"/>
<dbReference type="GO" id="GO:0007017">
    <property type="term" value="P:microtubule-based process"/>
    <property type="evidence" value="ECO:0007669"/>
    <property type="project" value="InterPro"/>
</dbReference>
<evidence type="ECO:0000313" key="6">
    <source>
        <dbReference type="EMBL" id="CAF3867674.1"/>
    </source>
</evidence>
<accession>A0A8S2KSE6</accession>
<dbReference type="PANTHER" id="PTHR36527">
    <property type="entry name" value="OS01G0282866 PROTEIN"/>
    <property type="match status" value="1"/>
</dbReference>
<dbReference type="Gene3D" id="3.40.50.1440">
    <property type="entry name" value="Tubulin/FtsZ, GTPase domain"/>
    <property type="match status" value="1"/>
</dbReference>
<protein>
    <recommendedName>
        <fullName evidence="5">Tubulin/FtsZ GTPase domain-containing protein</fullName>
    </recommendedName>
</protein>
<evidence type="ECO:0000256" key="2">
    <source>
        <dbReference type="ARBA" id="ARBA00022701"/>
    </source>
</evidence>
<dbReference type="GO" id="GO:0005525">
    <property type="term" value="F:GTP binding"/>
    <property type="evidence" value="ECO:0007669"/>
    <property type="project" value="UniProtKB-KW"/>
</dbReference>
<organism evidence="6 7">
    <name type="scientific">Rotaria magnacalcarata</name>
    <dbReference type="NCBI Taxonomy" id="392030"/>
    <lineage>
        <taxon>Eukaryota</taxon>
        <taxon>Metazoa</taxon>
        <taxon>Spiralia</taxon>
        <taxon>Gnathifera</taxon>
        <taxon>Rotifera</taxon>
        <taxon>Eurotatoria</taxon>
        <taxon>Bdelloidea</taxon>
        <taxon>Philodinida</taxon>
        <taxon>Philodinidae</taxon>
        <taxon>Rotaria</taxon>
    </lineage>
</organism>
<dbReference type="GO" id="GO:0005874">
    <property type="term" value="C:microtubule"/>
    <property type="evidence" value="ECO:0007669"/>
    <property type="project" value="UniProtKB-KW"/>
</dbReference>
<dbReference type="EMBL" id="CAJOBH010001675">
    <property type="protein sequence ID" value="CAF3867674.1"/>
    <property type="molecule type" value="Genomic_DNA"/>
</dbReference>